<reference evidence="1" key="1">
    <citation type="submission" date="2022-07" db="EMBL/GenBank/DDBJ databases">
        <title>Phylogenomic reconstructions and comparative analyses of Kickxellomycotina fungi.</title>
        <authorList>
            <person name="Reynolds N.K."/>
            <person name="Stajich J.E."/>
            <person name="Barry K."/>
            <person name="Grigoriev I.V."/>
            <person name="Crous P."/>
            <person name="Smith M.E."/>
        </authorList>
    </citation>
    <scope>NUCLEOTIDE SEQUENCE</scope>
    <source>
        <strain evidence="1">BCRC 34882</strain>
    </source>
</reference>
<keyword evidence="2" id="KW-1185">Reference proteome</keyword>
<sequence length="55" mass="5903">MFAELNVEPDHESPSTVNPFSERIQHSGIIVQDLLAVLAGAAEWASKPGNQSLLS</sequence>
<feature type="non-terminal residue" evidence="1">
    <location>
        <position position="55"/>
    </location>
</feature>
<comment type="caution">
    <text evidence="1">The sequence shown here is derived from an EMBL/GenBank/DDBJ whole genome shotgun (WGS) entry which is preliminary data.</text>
</comment>
<dbReference type="EMBL" id="JANBQD010000294">
    <property type="protein sequence ID" value="KAJ1985450.1"/>
    <property type="molecule type" value="Genomic_DNA"/>
</dbReference>
<protein>
    <submittedName>
        <fullName evidence="1">Uncharacterized protein</fullName>
    </submittedName>
</protein>
<dbReference type="Proteomes" id="UP001151295">
    <property type="component" value="Unassembled WGS sequence"/>
</dbReference>
<evidence type="ECO:0000313" key="1">
    <source>
        <dbReference type="EMBL" id="KAJ1985450.1"/>
    </source>
</evidence>
<organism evidence="1 2">
    <name type="scientific">Coemansia umbellata</name>
    <dbReference type="NCBI Taxonomy" id="1424467"/>
    <lineage>
        <taxon>Eukaryota</taxon>
        <taxon>Fungi</taxon>
        <taxon>Fungi incertae sedis</taxon>
        <taxon>Zoopagomycota</taxon>
        <taxon>Kickxellomycotina</taxon>
        <taxon>Kickxellomycetes</taxon>
        <taxon>Kickxellales</taxon>
        <taxon>Kickxellaceae</taxon>
        <taxon>Coemansia</taxon>
    </lineage>
</organism>
<accession>A0ABQ8PCG0</accession>
<proteinExistence type="predicted"/>
<gene>
    <name evidence="1" type="ORF">EDC05_006550</name>
</gene>
<name>A0ABQ8PCG0_9FUNG</name>
<evidence type="ECO:0000313" key="2">
    <source>
        <dbReference type="Proteomes" id="UP001151295"/>
    </source>
</evidence>